<feature type="transmembrane region" description="Helical" evidence="5">
    <location>
        <begin position="292"/>
        <end position="313"/>
    </location>
</feature>
<dbReference type="InterPro" id="IPR011547">
    <property type="entry name" value="SLC26A/SulP_dom"/>
</dbReference>
<evidence type="ECO:0000256" key="5">
    <source>
        <dbReference type="SAM" id="Phobius"/>
    </source>
</evidence>
<keyword evidence="8" id="KW-1185">Reference proteome</keyword>
<feature type="transmembrane region" description="Helical" evidence="5">
    <location>
        <begin position="209"/>
        <end position="240"/>
    </location>
</feature>
<dbReference type="Proteomes" id="UP000594455">
    <property type="component" value="Chromosome"/>
</dbReference>
<dbReference type="EMBL" id="CP064056">
    <property type="protein sequence ID" value="QPM75742.1"/>
    <property type="molecule type" value="Genomic_DNA"/>
</dbReference>
<keyword evidence="2 5" id="KW-0812">Transmembrane</keyword>
<feature type="transmembrane region" description="Helical" evidence="5">
    <location>
        <begin position="118"/>
        <end position="136"/>
    </location>
</feature>
<protein>
    <submittedName>
        <fullName evidence="7">SulP family inorganic anion transporter</fullName>
    </submittedName>
</protein>
<feature type="transmembrane region" description="Helical" evidence="5">
    <location>
        <begin position="170"/>
        <end position="188"/>
    </location>
</feature>
<evidence type="ECO:0000256" key="2">
    <source>
        <dbReference type="ARBA" id="ARBA00022692"/>
    </source>
</evidence>
<comment type="subcellular location">
    <subcellularLocation>
        <location evidence="1">Membrane</location>
        <topology evidence="1">Multi-pass membrane protein</topology>
    </subcellularLocation>
</comment>
<dbReference type="AlphaFoldDB" id="A0A7T1B0Z2"/>
<reference evidence="7 8" key="1">
    <citation type="submission" date="2020-10" db="EMBL/GenBank/DDBJ databases">
        <title>Closed genome sequences of Staphylococcus lloydii sp. nov. and Staphylococcus durrellii sp. nov. Isolated from Captive Fruit Bats (Pteropus livingstonii).</title>
        <authorList>
            <person name="Fountain K."/>
        </authorList>
    </citation>
    <scope>NUCLEOTIDE SEQUENCE [LARGE SCALE GENOMIC DNA]</scope>
    <source>
        <strain evidence="7 8">23_2_7_LY</strain>
    </source>
</reference>
<keyword evidence="3 5" id="KW-1133">Transmembrane helix</keyword>
<dbReference type="PANTHER" id="PTHR43310:SF1">
    <property type="entry name" value="SULFATE TRANSPORTER YBAR-RELATED"/>
    <property type="match status" value="1"/>
</dbReference>
<accession>A0A7T1B0Z2</accession>
<feature type="transmembrane region" description="Helical" evidence="5">
    <location>
        <begin position="89"/>
        <end position="112"/>
    </location>
</feature>
<organism evidence="7 8">
    <name type="scientific">Staphylococcus lloydii</name>
    <dbReference type="NCBI Taxonomy" id="2781774"/>
    <lineage>
        <taxon>Bacteria</taxon>
        <taxon>Bacillati</taxon>
        <taxon>Bacillota</taxon>
        <taxon>Bacilli</taxon>
        <taxon>Bacillales</taxon>
        <taxon>Staphylococcaceae</taxon>
        <taxon>Staphylococcus</taxon>
    </lineage>
</organism>
<proteinExistence type="predicted"/>
<feature type="transmembrane region" description="Helical" evidence="5">
    <location>
        <begin position="143"/>
        <end position="164"/>
    </location>
</feature>
<dbReference type="PANTHER" id="PTHR43310">
    <property type="entry name" value="SULFATE TRANSPORTER YBAR-RELATED"/>
    <property type="match status" value="1"/>
</dbReference>
<dbReference type="Pfam" id="PF00916">
    <property type="entry name" value="Sulfate_transp"/>
    <property type="match status" value="1"/>
</dbReference>
<feature type="transmembrane region" description="Helical" evidence="5">
    <location>
        <begin position="319"/>
        <end position="336"/>
    </location>
</feature>
<evidence type="ECO:0000313" key="7">
    <source>
        <dbReference type="EMBL" id="QPM75742.1"/>
    </source>
</evidence>
<feature type="transmembrane region" description="Helical" evidence="5">
    <location>
        <begin position="260"/>
        <end position="280"/>
    </location>
</feature>
<sequence>MLVSSLEYLRQWQAKYYSNDIIIGILLALALLPGAIAFSFIAGVSPAMGLLSTSFIMMIISITGNRTLMVTAPSSGVSLVAAPIVAHHGLKYLILATLAMGIIQIIFGLCHINKVLDLIPNTVVIGFMNALGILLFTSQLSNVFHVSIMTYVFVMISFIIIWVVPKFTRILPSPLVAIIVLTLCAWYFKPDIKYVADLTTIHIMMPKLYLPLDILTIHSVGVIIFYGLMMAIVATVQTTLTARLIDELTHSTSNKNRESIGQGIATIITSAVSGIGGSGLVGQSRFVVSMGVTSRITTFVTGVFLFVSLFAFSNIIGKIPMAVLATVLITISLTTFDRRTKSYIQAAPLKNGTVIIATMIIILASNNLAYGVLFGTIFYYTINNTFKNKGSDT</sequence>
<feature type="transmembrane region" description="Helical" evidence="5">
    <location>
        <begin position="21"/>
        <end position="41"/>
    </location>
</feature>
<dbReference type="GO" id="GO:0016020">
    <property type="term" value="C:membrane"/>
    <property type="evidence" value="ECO:0007669"/>
    <property type="project" value="UniProtKB-SubCell"/>
</dbReference>
<evidence type="ECO:0000259" key="6">
    <source>
        <dbReference type="Pfam" id="PF00916"/>
    </source>
</evidence>
<evidence type="ECO:0000256" key="4">
    <source>
        <dbReference type="ARBA" id="ARBA00023136"/>
    </source>
</evidence>
<keyword evidence="4 5" id="KW-0472">Membrane</keyword>
<evidence type="ECO:0000256" key="3">
    <source>
        <dbReference type="ARBA" id="ARBA00022989"/>
    </source>
</evidence>
<dbReference type="KEGG" id="sllo:ISP08_03120"/>
<evidence type="ECO:0000313" key="8">
    <source>
        <dbReference type="Proteomes" id="UP000594455"/>
    </source>
</evidence>
<name>A0A7T1B0Z2_9STAP</name>
<gene>
    <name evidence="7" type="ORF">ISP08_03120</name>
</gene>
<feature type="transmembrane region" description="Helical" evidence="5">
    <location>
        <begin position="356"/>
        <end position="382"/>
    </location>
</feature>
<evidence type="ECO:0000256" key="1">
    <source>
        <dbReference type="ARBA" id="ARBA00004141"/>
    </source>
</evidence>
<dbReference type="InterPro" id="IPR052706">
    <property type="entry name" value="Membrane-Transporter-like"/>
</dbReference>
<feature type="domain" description="SLC26A/SulP transporter" evidence="6">
    <location>
        <begin position="143"/>
        <end position="334"/>
    </location>
</feature>